<dbReference type="Proteomes" id="UP000184406">
    <property type="component" value="Unassembled WGS sequence"/>
</dbReference>
<keyword evidence="2" id="KW-1185">Reference proteome</keyword>
<name>A0A1M4YEM7_9FLAO</name>
<gene>
    <name evidence="1" type="ORF">SAMN03080594_102409</name>
</gene>
<reference evidence="2" key="1">
    <citation type="submission" date="2016-11" db="EMBL/GenBank/DDBJ databases">
        <authorList>
            <person name="Varghese N."/>
            <person name="Submissions S."/>
        </authorList>
    </citation>
    <scope>NUCLEOTIDE SEQUENCE [LARGE SCALE GENOMIC DNA]</scope>
    <source>
        <strain evidence="2">DSM 17539</strain>
    </source>
</reference>
<dbReference type="AlphaFoldDB" id="A0A1M4YEM7"/>
<sequence>MDLVTVIKFWERRGFESLIKPRPIAELEFPFMPKNGYDDKPPFIFIQNDLFMEIWNIGYYTDYQHTWETGLGHFTYTIKELLNGKELKIIESKNLKKEKTFKSVTDFENEWINEYFEYKSLIKEITK</sequence>
<organism evidence="1 2">
    <name type="scientific">Arenibacter palladensis</name>
    <dbReference type="NCBI Taxonomy" id="237373"/>
    <lineage>
        <taxon>Bacteria</taxon>
        <taxon>Pseudomonadati</taxon>
        <taxon>Bacteroidota</taxon>
        <taxon>Flavobacteriia</taxon>
        <taxon>Flavobacteriales</taxon>
        <taxon>Flavobacteriaceae</taxon>
        <taxon>Arenibacter</taxon>
    </lineage>
</organism>
<dbReference type="EMBL" id="FQUX01000002">
    <property type="protein sequence ID" value="SHF03916.1"/>
    <property type="molecule type" value="Genomic_DNA"/>
</dbReference>
<proteinExistence type="predicted"/>
<evidence type="ECO:0000313" key="2">
    <source>
        <dbReference type="Proteomes" id="UP000184406"/>
    </source>
</evidence>
<protein>
    <submittedName>
        <fullName evidence="1">Uncharacterized protein</fullName>
    </submittedName>
</protein>
<evidence type="ECO:0000313" key="1">
    <source>
        <dbReference type="EMBL" id="SHF03916.1"/>
    </source>
</evidence>
<accession>A0A1M4YEM7</accession>